<sequence length="246" mass="26806">MARRSLIRAGVSALLVLSPAAVTAAAAEDGGDPDARELAREAERNLRDADSLRLVLTDRTAMRSSDRLASMDLALDRRGDCVGTYRMGSDGGTFEIVKRGDEVWMKADWDYWKNQLPGEGEEAADLVRDRYVHGTTDESAFEDFTGACDLKRLQKDLTLDATSKGGRTTVDGKDVITLRGEEDGVPTTLYITADRPHVLVKSVQKGDGTDRTVRVSGYGEPVPSDTPAPRDSVDLSDLEKESGRTR</sequence>
<organism evidence="3 4">
    <name type="scientific">Streptomyces tricolor</name>
    <dbReference type="NCBI Taxonomy" id="68277"/>
    <lineage>
        <taxon>Bacteria</taxon>
        <taxon>Bacillati</taxon>
        <taxon>Actinomycetota</taxon>
        <taxon>Actinomycetes</taxon>
        <taxon>Kitasatosporales</taxon>
        <taxon>Streptomycetaceae</taxon>
        <taxon>Streptomyces</taxon>
        <taxon>Streptomyces violaceoruber group</taxon>
    </lineage>
</organism>
<keyword evidence="4" id="KW-1185">Reference proteome</keyword>
<dbReference type="Proteomes" id="UP001299012">
    <property type="component" value="Unassembled WGS sequence"/>
</dbReference>
<keyword evidence="2" id="KW-0732">Signal</keyword>
<evidence type="ECO:0000256" key="2">
    <source>
        <dbReference type="SAM" id="SignalP"/>
    </source>
</evidence>
<dbReference type="RefSeq" id="WP_059252199.1">
    <property type="nucleotide sequence ID" value="NZ_JAKKZF010000206.1"/>
</dbReference>
<evidence type="ECO:0000313" key="4">
    <source>
        <dbReference type="Proteomes" id="UP001299012"/>
    </source>
</evidence>
<proteinExistence type="predicted"/>
<dbReference type="InterPro" id="IPR029046">
    <property type="entry name" value="LolA/LolB/LppX"/>
</dbReference>
<gene>
    <name evidence="3" type="ORF">L0F81_34105</name>
</gene>
<feature type="chain" id="PRO_5047410180" description="Lipoprotein" evidence="2">
    <location>
        <begin position="25"/>
        <end position="246"/>
    </location>
</feature>
<evidence type="ECO:0000256" key="1">
    <source>
        <dbReference type="SAM" id="MobiDB-lite"/>
    </source>
</evidence>
<dbReference type="SUPFAM" id="SSF89392">
    <property type="entry name" value="Prokaryotic lipoproteins and lipoprotein localization factors"/>
    <property type="match status" value="1"/>
</dbReference>
<evidence type="ECO:0000313" key="3">
    <source>
        <dbReference type="EMBL" id="MCG0068241.1"/>
    </source>
</evidence>
<dbReference type="Gene3D" id="2.50.20.20">
    <property type="match status" value="1"/>
</dbReference>
<feature type="signal peptide" evidence="2">
    <location>
        <begin position="1"/>
        <end position="24"/>
    </location>
</feature>
<feature type="region of interest" description="Disordered" evidence="1">
    <location>
        <begin position="209"/>
        <end position="246"/>
    </location>
</feature>
<evidence type="ECO:0008006" key="5">
    <source>
        <dbReference type="Google" id="ProtNLM"/>
    </source>
</evidence>
<feature type="compositionally biased region" description="Basic and acidic residues" evidence="1">
    <location>
        <begin position="231"/>
        <end position="246"/>
    </location>
</feature>
<name>A0ABS9JRP4_9ACTN</name>
<reference evidence="3 4" key="1">
    <citation type="submission" date="2022-01" db="EMBL/GenBank/DDBJ databases">
        <title>Draft Genome Sequences of Seven Type Strains of the Genus Streptomyces.</title>
        <authorList>
            <person name="Aziz S."/>
            <person name="Coretto E."/>
            <person name="Chronakova A."/>
            <person name="Sproer C."/>
            <person name="Huber K."/>
            <person name="Nouioui I."/>
            <person name="Gross H."/>
        </authorList>
    </citation>
    <scope>NUCLEOTIDE SEQUENCE [LARGE SCALE GENOMIC DNA]</scope>
    <source>
        <strain evidence="3 4">DSM 41685</strain>
    </source>
</reference>
<accession>A0ABS9JRP4</accession>
<comment type="caution">
    <text evidence="3">The sequence shown here is derived from an EMBL/GenBank/DDBJ whole genome shotgun (WGS) entry which is preliminary data.</text>
</comment>
<dbReference type="EMBL" id="JAKKZF010000206">
    <property type="protein sequence ID" value="MCG0068241.1"/>
    <property type="molecule type" value="Genomic_DNA"/>
</dbReference>
<protein>
    <recommendedName>
        <fullName evidence="5">Lipoprotein</fullName>
    </recommendedName>
</protein>